<proteinExistence type="predicted"/>
<evidence type="ECO:0008006" key="3">
    <source>
        <dbReference type="Google" id="ProtNLM"/>
    </source>
</evidence>
<evidence type="ECO:0000313" key="2">
    <source>
        <dbReference type="Proteomes" id="UP001151760"/>
    </source>
</evidence>
<comment type="caution">
    <text evidence="1">The sequence shown here is derived from an EMBL/GenBank/DDBJ whole genome shotgun (WGS) entry which is preliminary data.</text>
</comment>
<reference evidence="1" key="1">
    <citation type="journal article" date="2022" name="Int. J. Mol. Sci.">
        <title>Draft Genome of Tanacetum Coccineum: Genomic Comparison of Closely Related Tanacetum-Family Plants.</title>
        <authorList>
            <person name="Yamashiro T."/>
            <person name="Shiraishi A."/>
            <person name="Nakayama K."/>
            <person name="Satake H."/>
        </authorList>
    </citation>
    <scope>NUCLEOTIDE SEQUENCE</scope>
</reference>
<name>A0ABQ4WNP2_9ASTR</name>
<sequence length="203" mass="22577">MAEQQMTEAVGKQEEMVVVVGEQKDIIVSMGIHIKYVVRGSSKKLGLHPYVIHMYMDKCGRLCVKKTIWKDGEKRTMLGWVDGGKGRDVMAWNMKRGLKCGEGEEVVGVEKKKSYEVWIKGSGSVNTKDIVPVYEAKREAALNVSCYADASFQTDKDNTKSQTRYVFVLNGGVMDWKSAKKSTTGMSSTEPKYIAAATSMEVV</sequence>
<evidence type="ECO:0000313" key="1">
    <source>
        <dbReference type="EMBL" id="GJS54485.1"/>
    </source>
</evidence>
<organism evidence="1 2">
    <name type="scientific">Tanacetum coccineum</name>
    <dbReference type="NCBI Taxonomy" id="301880"/>
    <lineage>
        <taxon>Eukaryota</taxon>
        <taxon>Viridiplantae</taxon>
        <taxon>Streptophyta</taxon>
        <taxon>Embryophyta</taxon>
        <taxon>Tracheophyta</taxon>
        <taxon>Spermatophyta</taxon>
        <taxon>Magnoliopsida</taxon>
        <taxon>eudicotyledons</taxon>
        <taxon>Gunneridae</taxon>
        <taxon>Pentapetalae</taxon>
        <taxon>asterids</taxon>
        <taxon>campanulids</taxon>
        <taxon>Asterales</taxon>
        <taxon>Asteraceae</taxon>
        <taxon>Asteroideae</taxon>
        <taxon>Anthemideae</taxon>
        <taxon>Anthemidinae</taxon>
        <taxon>Tanacetum</taxon>
    </lineage>
</organism>
<gene>
    <name evidence="1" type="ORF">Tco_0627847</name>
</gene>
<dbReference type="EMBL" id="BQNB010008801">
    <property type="protein sequence ID" value="GJS54485.1"/>
    <property type="molecule type" value="Genomic_DNA"/>
</dbReference>
<dbReference type="Proteomes" id="UP001151760">
    <property type="component" value="Unassembled WGS sequence"/>
</dbReference>
<accession>A0ABQ4WNP2</accession>
<keyword evidence="2" id="KW-1185">Reference proteome</keyword>
<protein>
    <recommendedName>
        <fullName evidence="3">Retrotransposon protein, putative, Ty1-copia subclass</fullName>
    </recommendedName>
</protein>
<reference evidence="1" key="2">
    <citation type="submission" date="2022-01" db="EMBL/GenBank/DDBJ databases">
        <authorList>
            <person name="Yamashiro T."/>
            <person name="Shiraishi A."/>
            <person name="Satake H."/>
            <person name="Nakayama K."/>
        </authorList>
    </citation>
    <scope>NUCLEOTIDE SEQUENCE</scope>
</reference>